<dbReference type="GO" id="GO:0009055">
    <property type="term" value="F:electron transfer activity"/>
    <property type="evidence" value="ECO:0007669"/>
    <property type="project" value="InterPro"/>
</dbReference>
<dbReference type="InterPro" id="IPR050845">
    <property type="entry name" value="Cu-binding_ET"/>
</dbReference>
<dbReference type="AlphaFoldDB" id="A0A931H6J6"/>
<feature type="region of interest" description="Disordered" evidence="5">
    <location>
        <begin position="279"/>
        <end position="301"/>
    </location>
</feature>
<dbReference type="SUPFAM" id="SSF49503">
    <property type="entry name" value="Cupredoxins"/>
    <property type="match status" value="1"/>
</dbReference>
<evidence type="ECO:0000313" key="8">
    <source>
        <dbReference type="EMBL" id="MBG9389382.1"/>
    </source>
</evidence>
<dbReference type="EMBL" id="JADWYS010000001">
    <property type="protein sequence ID" value="MBG9389382.1"/>
    <property type="molecule type" value="Genomic_DNA"/>
</dbReference>
<protein>
    <recommendedName>
        <fullName evidence="7">Blue (type 1) copper domain-containing protein</fullName>
    </recommendedName>
</protein>
<dbReference type="RefSeq" id="WP_196987181.1">
    <property type="nucleotide sequence ID" value="NZ_JADWYS010000001.1"/>
</dbReference>
<gene>
    <name evidence="8" type="ORF">I5803_15230</name>
</gene>
<dbReference type="Proteomes" id="UP000651050">
    <property type="component" value="Unassembled WGS sequence"/>
</dbReference>
<evidence type="ECO:0000259" key="7">
    <source>
        <dbReference type="Pfam" id="PF00127"/>
    </source>
</evidence>
<proteinExistence type="predicted"/>
<comment type="caution">
    <text evidence="8">The sequence shown here is derived from an EMBL/GenBank/DDBJ whole genome shotgun (WGS) entry which is preliminary data.</text>
</comment>
<organism evidence="8 9">
    <name type="scientific">Caenimonas aquaedulcis</name>
    <dbReference type="NCBI Taxonomy" id="2793270"/>
    <lineage>
        <taxon>Bacteria</taxon>
        <taxon>Pseudomonadati</taxon>
        <taxon>Pseudomonadota</taxon>
        <taxon>Betaproteobacteria</taxon>
        <taxon>Burkholderiales</taxon>
        <taxon>Comamonadaceae</taxon>
        <taxon>Caenimonas</taxon>
    </lineage>
</organism>
<feature type="transmembrane region" description="Helical" evidence="6">
    <location>
        <begin position="97"/>
        <end position="114"/>
    </location>
</feature>
<evidence type="ECO:0000256" key="1">
    <source>
        <dbReference type="ARBA" id="ARBA00004418"/>
    </source>
</evidence>
<sequence length="301" mass="31363">MNTSFQREHLAMLLKYAGISFISGAVNHGFFSGERSLWTAAAGIVMFVAGGWMAHRMSGDKDHAGLARTLAWGTLLSIGLGFFTGGLQHFPDSPARSSWVVPLGFALSVVALAASEQRAWRRGVAVYGVAGLLVVGAASVAAWQALNETRPAVAEAAMQAQVVSRVVEIRMDDTMRFSPSTLQARAGETLRIVARNEGKLEHELVIGDDAQIAEHATAMQSGAAHAHGAGGGLAAVRVAPGQAGELVVTFTREATLQLACLVPGHYEAGMRGSLVVAQGPAGADAPAHTAPPEPGHSGHRH</sequence>
<dbReference type="PANTHER" id="PTHR38439">
    <property type="entry name" value="AURACYANIN-B"/>
    <property type="match status" value="1"/>
</dbReference>
<keyword evidence="6" id="KW-0472">Membrane</keyword>
<reference evidence="8" key="1">
    <citation type="submission" date="2020-11" db="EMBL/GenBank/DDBJ databases">
        <title>Bacterial whole genome sequence for Caenimonas sp. DR4.4.</title>
        <authorList>
            <person name="Le V."/>
            <person name="Ko S.-R."/>
            <person name="Ahn C.-Y."/>
            <person name="Oh H.-M."/>
        </authorList>
    </citation>
    <scope>NUCLEOTIDE SEQUENCE</scope>
    <source>
        <strain evidence="8">DR4.4</strain>
    </source>
</reference>
<evidence type="ECO:0000256" key="4">
    <source>
        <dbReference type="ARBA" id="ARBA00023008"/>
    </source>
</evidence>
<feature type="transmembrane region" description="Helical" evidence="6">
    <location>
        <begin position="12"/>
        <end position="31"/>
    </location>
</feature>
<feature type="transmembrane region" description="Helical" evidence="6">
    <location>
        <begin position="37"/>
        <end position="54"/>
    </location>
</feature>
<evidence type="ECO:0000256" key="3">
    <source>
        <dbReference type="ARBA" id="ARBA00022764"/>
    </source>
</evidence>
<keyword evidence="2" id="KW-0479">Metal-binding</keyword>
<comment type="subcellular location">
    <subcellularLocation>
        <location evidence="1">Periplasm</location>
    </subcellularLocation>
</comment>
<dbReference type="Gene3D" id="2.60.40.420">
    <property type="entry name" value="Cupredoxins - blue copper proteins"/>
    <property type="match status" value="1"/>
</dbReference>
<dbReference type="GO" id="GO:0042597">
    <property type="term" value="C:periplasmic space"/>
    <property type="evidence" value="ECO:0007669"/>
    <property type="project" value="UniProtKB-SubCell"/>
</dbReference>
<keyword evidence="9" id="KW-1185">Reference proteome</keyword>
<feature type="transmembrane region" description="Helical" evidence="6">
    <location>
        <begin position="126"/>
        <end position="146"/>
    </location>
</feature>
<evidence type="ECO:0000313" key="9">
    <source>
        <dbReference type="Proteomes" id="UP000651050"/>
    </source>
</evidence>
<keyword evidence="6" id="KW-0812">Transmembrane</keyword>
<feature type="transmembrane region" description="Helical" evidence="6">
    <location>
        <begin position="66"/>
        <end position="85"/>
    </location>
</feature>
<keyword evidence="3" id="KW-0574">Periplasm</keyword>
<dbReference type="InterPro" id="IPR008972">
    <property type="entry name" value="Cupredoxin"/>
</dbReference>
<evidence type="ECO:0000256" key="5">
    <source>
        <dbReference type="SAM" id="MobiDB-lite"/>
    </source>
</evidence>
<dbReference type="Pfam" id="PF00127">
    <property type="entry name" value="Copper-bind"/>
    <property type="match status" value="1"/>
</dbReference>
<evidence type="ECO:0000256" key="6">
    <source>
        <dbReference type="SAM" id="Phobius"/>
    </source>
</evidence>
<feature type="domain" description="Blue (type 1) copper" evidence="7">
    <location>
        <begin position="171"/>
        <end position="276"/>
    </location>
</feature>
<keyword evidence="6" id="KW-1133">Transmembrane helix</keyword>
<evidence type="ECO:0000256" key="2">
    <source>
        <dbReference type="ARBA" id="ARBA00022723"/>
    </source>
</evidence>
<dbReference type="GO" id="GO:0005507">
    <property type="term" value="F:copper ion binding"/>
    <property type="evidence" value="ECO:0007669"/>
    <property type="project" value="InterPro"/>
</dbReference>
<keyword evidence="4" id="KW-0186">Copper</keyword>
<dbReference type="PANTHER" id="PTHR38439:SF3">
    <property type="entry name" value="COPPER-RESISTANT CUPROPROTEIN COPI"/>
    <property type="match status" value="1"/>
</dbReference>
<dbReference type="InterPro" id="IPR000923">
    <property type="entry name" value="BlueCu_1"/>
</dbReference>
<name>A0A931H6J6_9BURK</name>
<accession>A0A931H6J6</accession>